<evidence type="ECO:0000256" key="3">
    <source>
        <dbReference type="ARBA" id="ARBA00035643"/>
    </source>
</evidence>
<comment type="subcellular location">
    <subcellularLocation>
        <location evidence="2">Gas vesicle</location>
    </subcellularLocation>
</comment>
<dbReference type="Pfam" id="PF06386">
    <property type="entry name" value="GvpL_GvpF"/>
    <property type="match status" value="1"/>
</dbReference>
<dbReference type="AlphaFoldDB" id="A0A2Z5J818"/>
<evidence type="ECO:0000256" key="2">
    <source>
        <dbReference type="ARBA" id="ARBA00035108"/>
    </source>
</evidence>
<keyword evidence="1" id="KW-0304">Gas vesicle</keyword>
<dbReference type="GO" id="GO:0031411">
    <property type="term" value="C:gas vesicle"/>
    <property type="evidence" value="ECO:0007669"/>
    <property type="project" value="UniProtKB-SubCell"/>
</dbReference>
<protein>
    <submittedName>
        <fullName evidence="4">Gas vesicle protein</fullName>
    </submittedName>
</protein>
<dbReference type="Proteomes" id="UP000252698">
    <property type="component" value="Chromosome"/>
</dbReference>
<evidence type="ECO:0000256" key="1">
    <source>
        <dbReference type="ARBA" id="ARBA00022987"/>
    </source>
</evidence>
<dbReference type="RefSeq" id="WP_114243087.1">
    <property type="nucleotide sequence ID" value="NZ_CP027306.1"/>
</dbReference>
<dbReference type="KEGG" id="sata:C5746_05150"/>
<reference evidence="4 5" key="1">
    <citation type="journal article" date="2018" name="Front. Microbiol.">
        <title>Genome Sequencing of Streptomyces atratus SCSIOZH16 and Activation Production of Nocardamine via Metabolic Engineering.</title>
        <authorList>
            <person name="Li Y."/>
            <person name="Zhang C."/>
            <person name="Liu C."/>
            <person name="Ju J."/>
            <person name="Ma J."/>
        </authorList>
    </citation>
    <scope>NUCLEOTIDE SEQUENCE [LARGE SCALE GENOMIC DNA]</scope>
    <source>
        <strain evidence="4 5">SCSIO_ZH16</strain>
    </source>
</reference>
<dbReference type="EMBL" id="CP027306">
    <property type="protein sequence ID" value="AXE76424.1"/>
    <property type="molecule type" value="Genomic_DNA"/>
</dbReference>
<dbReference type="GeneID" id="95517910"/>
<evidence type="ECO:0000313" key="4">
    <source>
        <dbReference type="EMBL" id="AXE76424.1"/>
    </source>
</evidence>
<sequence length="271" mass="29479">MTATISYAYAVARDADGSLEKALSGLPGVADAPVHLVRVEHSDDVVVAVSPVPERDFQEAALRAHLEDLDWLESVARAHHRVIEALVARTAVLPLRLATVYLDDERVRLMLRARHEAFADRLTDLAAQVEWGVKIYVEAAAETESPAGPPTDAGLSPGRAYLSQRRAQRHAREDAYRGAEQAAERVEAAARAYAVDRVQHRPQQGELARGPGENVINDAYLVPLQQAEDFRADVMQAAEGLPGVRVEVTGPWAPYSFATLAEAEPLKGTTP</sequence>
<accession>A0A2Z5J818</accession>
<dbReference type="GO" id="GO:0031412">
    <property type="term" value="P:gas vesicle organization"/>
    <property type="evidence" value="ECO:0007669"/>
    <property type="project" value="InterPro"/>
</dbReference>
<proteinExistence type="inferred from homology"/>
<comment type="similarity">
    <text evidence="3">Belongs to the gas vesicle GvpF/GvpL family.</text>
</comment>
<dbReference type="PANTHER" id="PTHR36852">
    <property type="entry name" value="PROTEIN GVPL 2"/>
    <property type="match status" value="1"/>
</dbReference>
<gene>
    <name evidence="4" type="ORF">C5746_05150</name>
</gene>
<organism evidence="4 5">
    <name type="scientific">Streptomyces atratus</name>
    <dbReference type="NCBI Taxonomy" id="1893"/>
    <lineage>
        <taxon>Bacteria</taxon>
        <taxon>Bacillati</taxon>
        <taxon>Actinomycetota</taxon>
        <taxon>Actinomycetes</taxon>
        <taxon>Kitasatosporales</taxon>
        <taxon>Streptomycetaceae</taxon>
        <taxon>Streptomyces</taxon>
    </lineage>
</organism>
<name>A0A2Z5J818_STRAR</name>
<dbReference type="InterPro" id="IPR009430">
    <property type="entry name" value="GvpL/GvpF"/>
</dbReference>
<dbReference type="PANTHER" id="PTHR36852:SF1">
    <property type="entry name" value="PROTEIN GVPL 2"/>
    <property type="match status" value="1"/>
</dbReference>
<evidence type="ECO:0000313" key="5">
    <source>
        <dbReference type="Proteomes" id="UP000252698"/>
    </source>
</evidence>